<dbReference type="GO" id="GO:0031511">
    <property type="term" value="C:Mis6-Sim4 complex"/>
    <property type="evidence" value="ECO:0007669"/>
    <property type="project" value="TreeGrafter"/>
</dbReference>
<dbReference type="InterPro" id="IPR018565">
    <property type="entry name" value="Nkp2/Cnl2"/>
</dbReference>
<gene>
    <name evidence="1" type="ORF">PoMZ_09716</name>
</gene>
<dbReference type="AlphaFoldDB" id="A0A4V1C4T7"/>
<dbReference type="PANTHER" id="PTHR28064:SF1">
    <property type="entry name" value="INNER KINETOCHORE SUBUNIT NKP2"/>
    <property type="match status" value="1"/>
</dbReference>
<dbReference type="Proteomes" id="UP000294847">
    <property type="component" value="Chromosome 1"/>
</dbReference>
<protein>
    <recommendedName>
        <fullName evidence="3">Cnl2/NKP2 family protein</fullName>
    </recommendedName>
</protein>
<evidence type="ECO:0008006" key="3">
    <source>
        <dbReference type="Google" id="ProtNLM"/>
    </source>
</evidence>
<dbReference type="Pfam" id="PF09447">
    <property type="entry name" value="Cnl2_NKP2"/>
    <property type="match status" value="1"/>
</dbReference>
<accession>A0A4V1C4T7</accession>
<dbReference type="PANTHER" id="PTHR28064">
    <property type="entry name" value="INNER KINETOCHORE SUBUNIT NKP2"/>
    <property type="match status" value="1"/>
</dbReference>
<reference evidence="1 2" key="1">
    <citation type="journal article" date="2019" name="Mol. Biol. Evol.">
        <title>Blast fungal genomes show frequent chromosomal changes, gene gains and losses, and effector gene turnover.</title>
        <authorList>
            <person name="Gomez Luciano L.B."/>
            <person name="Jason Tsai I."/>
            <person name="Chuma I."/>
            <person name="Tosa Y."/>
            <person name="Chen Y.H."/>
            <person name="Li J.Y."/>
            <person name="Li M.Y."/>
            <person name="Jade Lu M.Y."/>
            <person name="Nakayashiki H."/>
            <person name="Li W.H."/>
        </authorList>
    </citation>
    <scope>NUCLEOTIDE SEQUENCE [LARGE SCALE GENOMIC DNA]</scope>
    <source>
        <strain evidence="1">MZ5-1-6</strain>
    </source>
</reference>
<evidence type="ECO:0000313" key="1">
    <source>
        <dbReference type="EMBL" id="QBZ54025.1"/>
    </source>
</evidence>
<organism evidence="1 2">
    <name type="scientific">Pyricularia oryzae</name>
    <name type="common">Rice blast fungus</name>
    <name type="synonym">Magnaporthe oryzae</name>
    <dbReference type="NCBI Taxonomy" id="318829"/>
    <lineage>
        <taxon>Eukaryota</taxon>
        <taxon>Fungi</taxon>
        <taxon>Dikarya</taxon>
        <taxon>Ascomycota</taxon>
        <taxon>Pezizomycotina</taxon>
        <taxon>Sordariomycetes</taxon>
        <taxon>Sordariomycetidae</taxon>
        <taxon>Magnaporthales</taxon>
        <taxon>Pyriculariaceae</taxon>
        <taxon>Pyricularia</taxon>
    </lineage>
</organism>
<name>A0A4V1C4T7_PYROR</name>
<dbReference type="GO" id="GO:0007059">
    <property type="term" value="P:chromosome segregation"/>
    <property type="evidence" value="ECO:0007669"/>
    <property type="project" value="TreeGrafter"/>
</dbReference>
<evidence type="ECO:0000313" key="2">
    <source>
        <dbReference type="Proteomes" id="UP000294847"/>
    </source>
</evidence>
<dbReference type="EMBL" id="CP034204">
    <property type="protein sequence ID" value="QBZ54025.1"/>
    <property type="molecule type" value="Genomic_DNA"/>
</dbReference>
<proteinExistence type="predicted"/>
<sequence length="193" mass="21550">MAPTESTILSNFLLAPAQLPTIISMDEFKALFPLQHRSSAQVRSLYRDLQRQRSNVVEVVSENIAEETSRHANVIRRQVTRADRIGTLADEYDAEDEVEKARHQLVASSSTPVGNDPLTNLSIVVQSMETSLTAVESQIKDLHTEETRLLELVKKTVGDLSDLRYGRLSNASLPQQVLDGLKNLQDICENKNP</sequence>